<evidence type="ECO:0000313" key="10">
    <source>
        <dbReference type="Proteomes" id="UP000095767"/>
    </source>
</evidence>
<dbReference type="GO" id="GO:0022857">
    <property type="term" value="F:transmembrane transporter activity"/>
    <property type="evidence" value="ECO:0007669"/>
    <property type="project" value="InterPro"/>
</dbReference>
<feature type="transmembrane region" description="Helical" evidence="7">
    <location>
        <begin position="309"/>
        <end position="327"/>
    </location>
</feature>
<dbReference type="Proteomes" id="UP000095767">
    <property type="component" value="Unassembled WGS sequence"/>
</dbReference>
<evidence type="ECO:0000256" key="3">
    <source>
        <dbReference type="ARBA" id="ARBA00022692"/>
    </source>
</evidence>
<feature type="transmembrane region" description="Helical" evidence="7">
    <location>
        <begin position="382"/>
        <end position="400"/>
    </location>
</feature>
<dbReference type="InterPro" id="IPR030184">
    <property type="entry name" value="WAT1-related"/>
</dbReference>
<protein>
    <submittedName>
        <fullName evidence="9">WAT1-related protein</fullName>
    </submittedName>
</protein>
<reference evidence="9 10" key="1">
    <citation type="submission" date="2016-09" db="EMBL/GenBank/DDBJ databases">
        <title>The draft genome of Dichanthelium oligosanthes: A C3 panicoid grass species.</title>
        <authorList>
            <person name="Studer A.J."/>
            <person name="Schnable J.C."/>
            <person name="Brutnell T.P."/>
        </authorList>
    </citation>
    <scope>NUCLEOTIDE SEQUENCE [LARGE SCALE GENOMIC DNA]</scope>
    <source>
        <strain evidence="10">cv. Kellogg 1175</strain>
        <tissue evidence="9">Leaf</tissue>
    </source>
</reference>
<feature type="transmembrane region" description="Helical" evidence="7">
    <location>
        <begin position="73"/>
        <end position="94"/>
    </location>
</feature>
<evidence type="ECO:0000256" key="5">
    <source>
        <dbReference type="ARBA" id="ARBA00023136"/>
    </source>
</evidence>
<evidence type="ECO:0000256" key="2">
    <source>
        <dbReference type="ARBA" id="ARBA00007635"/>
    </source>
</evidence>
<feature type="transmembrane region" description="Helical" evidence="7">
    <location>
        <begin position="12"/>
        <end position="28"/>
    </location>
</feature>
<accession>A0A1E5VUJ5</accession>
<dbReference type="EMBL" id="LWDX02029079">
    <property type="protein sequence ID" value="OEL28803.1"/>
    <property type="molecule type" value="Genomic_DNA"/>
</dbReference>
<dbReference type="SUPFAM" id="SSF103481">
    <property type="entry name" value="Multidrug resistance efflux transporter EmrE"/>
    <property type="match status" value="4"/>
</dbReference>
<feature type="transmembrane region" description="Helical" evidence="7">
    <location>
        <begin position="412"/>
        <end position="433"/>
    </location>
</feature>
<keyword evidence="10" id="KW-1185">Reference proteome</keyword>
<feature type="transmembrane region" description="Helical" evidence="7">
    <location>
        <begin position="620"/>
        <end position="640"/>
    </location>
</feature>
<comment type="subcellular location">
    <subcellularLocation>
        <location evidence="1">Membrane</location>
        <topology evidence="1">Multi-pass membrane protein</topology>
    </subcellularLocation>
</comment>
<evidence type="ECO:0000259" key="8">
    <source>
        <dbReference type="Pfam" id="PF00892"/>
    </source>
</evidence>
<dbReference type="GO" id="GO:0016020">
    <property type="term" value="C:membrane"/>
    <property type="evidence" value="ECO:0007669"/>
    <property type="project" value="UniProtKB-SubCell"/>
</dbReference>
<feature type="transmembrane region" description="Helical" evidence="7">
    <location>
        <begin position="652"/>
        <end position="672"/>
    </location>
</feature>
<feature type="transmembrane region" description="Helical" evidence="7">
    <location>
        <begin position="136"/>
        <end position="154"/>
    </location>
</feature>
<feature type="transmembrane region" description="Helical" evidence="7">
    <location>
        <begin position="470"/>
        <end position="494"/>
    </location>
</feature>
<feature type="transmembrane region" description="Helical" evidence="7">
    <location>
        <begin position="445"/>
        <end position="464"/>
    </location>
</feature>
<dbReference type="InterPro" id="IPR000620">
    <property type="entry name" value="EamA_dom"/>
</dbReference>
<feature type="transmembrane region" description="Helical" evidence="7">
    <location>
        <begin position="218"/>
        <end position="238"/>
    </location>
</feature>
<dbReference type="STRING" id="888268.A0A1E5VUJ5"/>
<feature type="transmembrane region" description="Helical" evidence="7">
    <location>
        <begin position="586"/>
        <end position="608"/>
    </location>
</feature>
<evidence type="ECO:0000256" key="7">
    <source>
        <dbReference type="SAM" id="Phobius"/>
    </source>
</evidence>
<organism evidence="9 10">
    <name type="scientific">Dichanthelium oligosanthes</name>
    <dbReference type="NCBI Taxonomy" id="888268"/>
    <lineage>
        <taxon>Eukaryota</taxon>
        <taxon>Viridiplantae</taxon>
        <taxon>Streptophyta</taxon>
        <taxon>Embryophyta</taxon>
        <taxon>Tracheophyta</taxon>
        <taxon>Spermatophyta</taxon>
        <taxon>Magnoliopsida</taxon>
        <taxon>Liliopsida</taxon>
        <taxon>Poales</taxon>
        <taxon>Poaceae</taxon>
        <taxon>PACMAD clade</taxon>
        <taxon>Panicoideae</taxon>
        <taxon>Panicodae</taxon>
        <taxon>Paniceae</taxon>
        <taxon>Dichantheliinae</taxon>
        <taxon>Dichanthelium</taxon>
    </lineage>
</organism>
<feature type="transmembrane region" description="Helical" evidence="7">
    <location>
        <begin position="282"/>
        <end position="303"/>
    </location>
</feature>
<evidence type="ECO:0000313" key="9">
    <source>
        <dbReference type="EMBL" id="OEL28803.1"/>
    </source>
</evidence>
<feature type="transmembrane region" description="Helical" evidence="7">
    <location>
        <begin position="555"/>
        <end position="574"/>
    </location>
</feature>
<feature type="transmembrane region" description="Helical" evidence="7">
    <location>
        <begin position="187"/>
        <end position="206"/>
    </location>
</feature>
<sequence>MLAKMGGGAKAYAAVVLVRLMYSGMHVMSKVALDQGMNPLVFLFYRHTTAALVLIPVTLVFERRKAKPVTLKIGWKMFVHALYGVTACGDLFNLGLNYASATSSSALYNVQPVVTFILAVIFGMETLKLTRFHGKVKFAGILFCVAGVTMLAFYEGPMFRSFNHHHLFQSGGGSSSGAAETHSKKQWVLGIFLMTLSNVLAGLWTVLQGPLIEDTSKLMNTTLQISCASVQAFLVAVAVERDFSKWKLGWNVGLAAIIYSGVIVTALSYYMQMWTIAKRGPVFLAMSMPLTFVFTIVISSFIIGDAVSLGSIFAGVLLVGGLYNVFWGKSIEERDDLNKISAAGKPGLELPQQHDKADQVPDDDAEAKKYRILGAAMGNGKVYATVVLIRLIYAGMHILTKASFNEGMSTTVFVFYRHAVAAVFLLPFAFLEIRKRPAPPLNFKLSVKIFAHAFYGMAGTINLYCIGLKYASATSSSAIFNIVPVVAFILAVMFRMETLKLRSVHGIAKAFGILLCIGGVIVLALYQGPELKSMNHHQLLQHHARAAVAHSKKEWALGIFLMTTSVVIWSFWTVKQGPLLLEYPSILLNTTMQCVFASVQSFVVALVLERDFSRWKLAGAVTLASVLFTGIVVAAISYYLQIWVIERKGPVFLSMSMPLSLVFTMVIASFLLGEDVSLGSIIGSVLLVAGLYNVLWGKSREDKQAAGGRDSSGDDGDVERNAAAVQPADGEMEEEEEGDGRTTTRDVDAAAKV</sequence>
<evidence type="ECO:0000256" key="6">
    <source>
        <dbReference type="SAM" id="MobiDB-lite"/>
    </source>
</evidence>
<feature type="domain" description="EamA" evidence="8">
    <location>
        <begin position="385"/>
        <end position="520"/>
    </location>
</feature>
<dbReference type="PANTHER" id="PTHR31218">
    <property type="entry name" value="WAT1-RELATED PROTEIN"/>
    <property type="match status" value="1"/>
</dbReference>
<dbReference type="AlphaFoldDB" id="A0A1E5VUJ5"/>
<feature type="domain" description="EamA" evidence="8">
    <location>
        <begin position="189"/>
        <end position="325"/>
    </location>
</feature>
<keyword evidence="4 7" id="KW-1133">Transmembrane helix</keyword>
<name>A0A1E5VUJ5_9POAL</name>
<evidence type="ECO:0000256" key="1">
    <source>
        <dbReference type="ARBA" id="ARBA00004141"/>
    </source>
</evidence>
<feature type="domain" description="EamA" evidence="8">
    <location>
        <begin position="11"/>
        <end position="151"/>
    </location>
</feature>
<feature type="compositionally biased region" description="Basic and acidic residues" evidence="6">
    <location>
        <begin position="739"/>
        <end position="753"/>
    </location>
</feature>
<comment type="similarity">
    <text evidence="2">Belongs to the drug/metabolite transporter (DMT) superfamily. Plant drug/metabolite exporter (P-DME) (TC 2.A.7.4) family.</text>
</comment>
<evidence type="ECO:0000256" key="4">
    <source>
        <dbReference type="ARBA" id="ARBA00022989"/>
    </source>
</evidence>
<dbReference type="InterPro" id="IPR037185">
    <property type="entry name" value="EmrE-like"/>
</dbReference>
<dbReference type="OrthoDB" id="1718296at2759"/>
<feature type="transmembrane region" description="Helical" evidence="7">
    <location>
        <begin position="250"/>
        <end position="270"/>
    </location>
</feature>
<feature type="transmembrane region" description="Helical" evidence="7">
    <location>
        <begin position="678"/>
        <end position="696"/>
    </location>
</feature>
<dbReference type="Pfam" id="PF00892">
    <property type="entry name" value="EamA"/>
    <property type="match status" value="4"/>
</dbReference>
<proteinExistence type="inferred from homology"/>
<comment type="caution">
    <text evidence="9">The sequence shown here is derived from an EMBL/GenBank/DDBJ whole genome shotgun (WGS) entry which is preliminary data.</text>
</comment>
<feature type="transmembrane region" description="Helical" evidence="7">
    <location>
        <begin position="40"/>
        <end position="61"/>
    </location>
</feature>
<gene>
    <name evidence="9" type="ORF">BAE44_0010181</name>
</gene>
<keyword evidence="5 7" id="KW-0472">Membrane</keyword>
<keyword evidence="3 7" id="KW-0812">Transmembrane</keyword>
<feature type="region of interest" description="Disordered" evidence="6">
    <location>
        <begin position="702"/>
        <end position="753"/>
    </location>
</feature>
<feature type="transmembrane region" description="Helical" evidence="7">
    <location>
        <begin position="506"/>
        <end position="526"/>
    </location>
</feature>
<feature type="transmembrane region" description="Helical" evidence="7">
    <location>
        <begin position="106"/>
        <end position="124"/>
    </location>
</feature>
<feature type="domain" description="EamA" evidence="8">
    <location>
        <begin position="557"/>
        <end position="694"/>
    </location>
</feature>